<evidence type="ECO:0000256" key="4">
    <source>
        <dbReference type="ARBA" id="ARBA00022475"/>
    </source>
</evidence>
<feature type="binding site" evidence="13">
    <location>
        <position position="437"/>
    </location>
    <ligand>
        <name>K(+)</name>
        <dbReference type="ChEBI" id="CHEBI:29103"/>
    </ligand>
</feature>
<evidence type="ECO:0000256" key="7">
    <source>
        <dbReference type="ARBA" id="ARBA00022692"/>
    </source>
</evidence>
<keyword evidence="9 14" id="KW-1133">Transmembrane helix</keyword>
<dbReference type="RefSeq" id="WP_018168356.1">
    <property type="nucleotide sequence ID" value="NZ_CP011367.1"/>
</dbReference>
<keyword evidence="6 12" id="KW-0633">Potassium transport</keyword>
<keyword evidence="5 12" id="KW-0997">Cell inner membrane</keyword>
<feature type="binding site" evidence="13">
    <location>
        <position position="436"/>
    </location>
    <ligand>
        <name>K(+)</name>
        <dbReference type="ChEBI" id="CHEBI:29103"/>
    </ligand>
</feature>
<name>A0A0G3G3J1_9GAMM</name>
<feature type="transmembrane region" description="Helical" evidence="14">
    <location>
        <begin position="397"/>
        <end position="418"/>
    </location>
</feature>
<comment type="subcellular location">
    <subcellularLocation>
        <location evidence="1 12">Cell inner membrane</location>
        <topology evidence="1 12">Multi-pass membrane protein</topology>
    </subcellularLocation>
</comment>
<evidence type="ECO:0000313" key="16">
    <source>
        <dbReference type="Proteomes" id="UP000064201"/>
    </source>
</evidence>
<dbReference type="Pfam" id="PF02386">
    <property type="entry name" value="TrkH"/>
    <property type="match status" value="1"/>
</dbReference>
<dbReference type="OrthoDB" id="9810952at2"/>
<feature type="transmembrane region" description="Helical" evidence="14">
    <location>
        <begin position="457"/>
        <end position="482"/>
    </location>
</feature>
<dbReference type="GO" id="GO:0046872">
    <property type="term" value="F:metal ion binding"/>
    <property type="evidence" value="ECO:0007669"/>
    <property type="project" value="UniProtKB-KW"/>
</dbReference>
<evidence type="ECO:0000256" key="10">
    <source>
        <dbReference type="ARBA" id="ARBA00023065"/>
    </source>
</evidence>
<accession>A0A0G3G3J1</accession>
<evidence type="ECO:0000256" key="8">
    <source>
        <dbReference type="ARBA" id="ARBA00022958"/>
    </source>
</evidence>
<reference evidence="15 16" key="1">
    <citation type="submission" date="2015-04" db="EMBL/GenBank/DDBJ databases">
        <title>Complete Sequence for the Genome of the Thioalkalivibrio versutus D301.</title>
        <authorList>
            <person name="Mu T."/>
            <person name="Zhou J."/>
            <person name="Xu X."/>
        </authorList>
    </citation>
    <scope>NUCLEOTIDE SEQUENCE [LARGE SCALE GENOMIC DNA]</scope>
    <source>
        <strain evidence="15 16">D301</strain>
    </source>
</reference>
<keyword evidence="3 12" id="KW-0813">Transport</keyword>
<feature type="transmembrane region" description="Helical" evidence="14">
    <location>
        <begin position="328"/>
        <end position="349"/>
    </location>
</feature>
<evidence type="ECO:0000256" key="5">
    <source>
        <dbReference type="ARBA" id="ARBA00022519"/>
    </source>
</evidence>
<dbReference type="Proteomes" id="UP000064201">
    <property type="component" value="Chromosome"/>
</dbReference>
<evidence type="ECO:0000256" key="9">
    <source>
        <dbReference type="ARBA" id="ARBA00022989"/>
    </source>
</evidence>
<dbReference type="NCBIfam" id="TIGR00933">
    <property type="entry name" value="2a38"/>
    <property type="match status" value="1"/>
</dbReference>
<dbReference type="KEGG" id="tvr:TVD_01315"/>
<evidence type="ECO:0000256" key="11">
    <source>
        <dbReference type="ARBA" id="ARBA00023136"/>
    </source>
</evidence>
<feature type="transmembrane region" description="Helical" evidence="14">
    <location>
        <begin position="39"/>
        <end position="59"/>
    </location>
</feature>
<feature type="transmembrane region" description="Helical" evidence="14">
    <location>
        <begin position="185"/>
        <end position="204"/>
    </location>
</feature>
<keyword evidence="7 14" id="KW-0812">Transmembrane</keyword>
<dbReference type="EMBL" id="CP011367">
    <property type="protein sequence ID" value="AKJ94092.1"/>
    <property type="molecule type" value="Genomic_DNA"/>
</dbReference>
<feature type="transmembrane region" description="Helical" evidence="14">
    <location>
        <begin position="137"/>
        <end position="164"/>
    </location>
</feature>
<feature type="binding site" evidence="13">
    <location>
        <position position="112"/>
    </location>
    <ligand>
        <name>K(+)</name>
        <dbReference type="ChEBI" id="CHEBI:29103"/>
    </ligand>
</feature>
<dbReference type="STRING" id="106634.TVD_01315"/>
<evidence type="ECO:0000256" key="14">
    <source>
        <dbReference type="SAM" id="Phobius"/>
    </source>
</evidence>
<evidence type="ECO:0000256" key="2">
    <source>
        <dbReference type="ARBA" id="ARBA00009137"/>
    </source>
</evidence>
<dbReference type="InterPro" id="IPR003445">
    <property type="entry name" value="Cat_transpt"/>
</dbReference>
<sequence>MLHLASTARLLGVLLTLFSLAMLPPAAIGFLYGESTAYVFLQAFALLLLMGGLLWAPLYRMRQELQARDGFILVVLFWLGLGIAGATPLYLDPSLQVSFTDAAFESMSGLTTTGATVLTGLDDLPRALLWYRQQLQWMGGMGIIVLAVAILPLLGVGGMQLFKAETPGPIRDNKLTPRIAETARNLWYIYLGLTVACALAYWAAGMDAFDAIAHSFTTVAIGGFSTYDASIGHFDSVAIEMVAIAFMVLGGMNFALHFLVLHRATWKPYRRDEELRAYLLVLGSAIVLVVGFMLWSGFTDQFGDALRRGVFHVVSIATTTGYATDSFYLWPGFLPVLLILLSFIGGCTGSTGGGMKVVRVLLLVKQGLREIKRLIHPHARIAVKVNGKEAPDRVVQAVWGFLAAYVMVFVVMMLGLMASGLDQVTAFSAVAASLNNLGPGLGEVGPNFQSINDFSKWVLVVAMLMGRLEIFTVLVLLSPAFWRR</sequence>
<dbReference type="InterPro" id="IPR004772">
    <property type="entry name" value="TrkH"/>
</dbReference>
<evidence type="ECO:0000256" key="3">
    <source>
        <dbReference type="ARBA" id="ARBA00022448"/>
    </source>
</evidence>
<evidence type="ECO:0000256" key="6">
    <source>
        <dbReference type="ARBA" id="ARBA00022538"/>
    </source>
</evidence>
<evidence type="ECO:0000313" key="15">
    <source>
        <dbReference type="EMBL" id="AKJ94092.1"/>
    </source>
</evidence>
<dbReference type="PIRSF" id="PIRSF006247">
    <property type="entry name" value="TrkH"/>
    <property type="match status" value="1"/>
</dbReference>
<feature type="binding site" evidence="13">
    <location>
        <position position="319"/>
    </location>
    <ligand>
        <name>K(+)</name>
        <dbReference type="ChEBI" id="CHEBI:29103"/>
    </ligand>
</feature>
<keyword evidence="16" id="KW-1185">Reference proteome</keyword>
<evidence type="ECO:0000256" key="12">
    <source>
        <dbReference type="PIRNR" id="PIRNR006247"/>
    </source>
</evidence>
<protein>
    <recommendedName>
        <fullName evidence="12">Trk system potassium uptake protein</fullName>
    </recommendedName>
</protein>
<keyword evidence="4 12" id="KW-1003">Cell membrane</keyword>
<dbReference type="GO" id="GO:0015379">
    <property type="term" value="F:potassium:chloride symporter activity"/>
    <property type="evidence" value="ECO:0007669"/>
    <property type="project" value="InterPro"/>
</dbReference>
<keyword evidence="10 12" id="KW-0406">Ion transport</keyword>
<feature type="binding site" evidence="13">
    <location>
        <position position="221"/>
    </location>
    <ligand>
        <name>K(+)</name>
        <dbReference type="ChEBI" id="CHEBI:29103"/>
    </ligand>
</feature>
<feature type="transmembrane region" description="Helical" evidence="14">
    <location>
        <begin position="237"/>
        <end position="256"/>
    </location>
</feature>
<proteinExistence type="inferred from homology"/>
<dbReference type="AlphaFoldDB" id="A0A0G3G3J1"/>
<keyword evidence="11 12" id="KW-0472">Membrane</keyword>
<dbReference type="PANTHER" id="PTHR32024">
    <property type="entry name" value="TRK SYSTEM POTASSIUM UPTAKE PROTEIN TRKG-RELATED"/>
    <property type="match status" value="1"/>
</dbReference>
<comment type="similarity">
    <text evidence="2 12">Belongs to the TrkH potassium transport family.</text>
</comment>
<feature type="binding site" evidence="13">
    <location>
        <position position="113"/>
    </location>
    <ligand>
        <name>K(+)</name>
        <dbReference type="ChEBI" id="CHEBI:29103"/>
    </ligand>
</feature>
<keyword evidence="13" id="KW-0479">Metal-binding</keyword>
<keyword evidence="8 12" id="KW-0630">Potassium</keyword>
<dbReference type="PATRIC" id="fig|106634.4.peg.269"/>
<feature type="binding site" evidence="13">
    <location>
        <position position="320"/>
    </location>
    <ligand>
        <name>K(+)</name>
        <dbReference type="ChEBI" id="CHEBI:29103"/>
    </ligand>
</feature>
<feature type="binding site" evidence="13">
    <location>
        <position position="222"/>
    </location>
    <ligand>
        <name>K(+)</name>
        <dbReference type="ChEBI" id="CHEBI:29103"/>
    </ligand>
</feature>
<evidence type="ECO:0000256" key="13">
    <source>
        <dbReference type="PIRSR" id="PIRSR006247-1"/>
    </source>
</evidence>
<organism evidence="15 16">
    <name type="scientific">Thioalkalivibrio versutus</name>
    <dbReference type="NCBI Taxonomy" id="106634"/>
    <lineage>
        <taxon>Bacteria</taxon>
        <taxon>Pseudomonadati</taxon>
        <taxon>Pseudomonadota</taxon>
        <taxon>Gammaproteobacteria</taxon>
        <taxon>Chromatiales</taxon>
        <taxon>Ectothiorhodospiraceae</taxon>
        <taxon>Thioalkalivibrio</taxon>
    </lineage>
</organism>
<comment type="function">
    <text evidence="12">Low-affinity potassium transport system. Interacts with Trk system potassium uptake protein TrkA.</text>
</comment>
<gene>
    <name evidence="15" type="ORF">TVD_01315</name>
</gene>
<evidence type="ECO:0000256" key="1">
    <source>
        <dbReference type="ARBA" id="ARBA00004429"/>
    </source>
</evidence>
<dbReference type="PANTHER" id="PTHR32024:SF2">
    <property type="entry name" value="TRK SYSTEM POTASSIUM UPTAKE PROTEIN TRKG-RELATED"/>
    <property type="match status" value="1"/>
</dbReference>
<feature type="transmembrane region" description="Helical" evidence="14">
    <location>
        <begin position="277"/>
        <end position="298"/>
    </location>
</feature>
<feature type="transmembrane region" description="Helical" evidence="14">
    <location>
        <begin position="71"/>
        <end position="91"/>
    </location>
</feature>
<dbReference type="GO" id="GO:0005886">
    <property type="term" value="C:plasma membrane"/>
    <property type="evidence" value="ECO:0007669"/>
    <property type="project" value="UniProtKB-SubCell"/>
</dbReference>